<feature type="region of interest" description="Disordered" evidence="4">
    <location>
        <begin position="127"/>
        <end position="150"/>
    </location>
</feature>
<dbReference type="PANTHER" id="PTHR11049:SF24">
    <property type="entry name" value="CYTOSOLIC ACYL COENZYME A THIOESTER HYDROLASE"/>
    <property type="match status" value="1"/>
</dbReference>
<dbReference type="InterPro" id="IPR029069">
    <property type="entry name" value="HotDog_dom_sf"/>
</dbReference>
<dbReference type="EMBL" id="BAAADB010000031">
    <property type="protein sequence ID" value="GAA0522573.1"/>
    <property type="molecule type" value="Genomic_DNA"/>
</dbReference>
<dbReference type="InterPro" id="IPR006683">
    <property type="entry name" value="Thioestr_dom"/>
</dbReference>
<dbReference type="Proteomes" id="UP001500191">
    <property type="component" value="Unassembled WGS sequence"/>
</dbReference>
<organism evidence="6 7">
    <name type="scientific">Deinococcus depolymerans</name>
    <dbReference type="NCBI Taxonomy" id="392408"/>
    <lineage>
        <taxon>Bacteria</taxon>
        <taxon>Thermotogati</taxon>
        <taxon>Deinococcota</taxon>
        <taxon>Deinococci</taxon>
        <taxon>Deinococcales</taxon>
        <taxon>Deinococcaceae</taxon>
        <taxon>Deinococcus</taxon>
    </lineage>
</organism>
<evidence type="ECO:0000256" key="2">
    <source>
        <dbReference type="ARBA" id="ARBA00022801"/>
    </source>
</evidence>
<keyword evidence="7" id="KW-1185">Reference proteome</keyword>
<dbReference type="SUPFAM" id="SSF54637">
    <property type="entry name" value="Thioesterase/thiol ester dehydrase-isomerase"/>
    <property type="match status" value="1"/>
</dbReference>
<comment type="caution">
    <text evidence="6">The sequence shown here is derived from an EMBL/GenBank/DDBJ whole genome shotgun (WGS) entry which is preliminary data.</text>
</comment>
<accession>A0ABN1CPE8</accession>
<evidence type="ECO:0000256" key="3">
    <source>
        <dbReference type="PROSITE-ProRule" id="PRU01106"/>
    </source>
</evidence>
<dbReference type="PANTHER" id="PTHR11049">
    <property type="entry name" value="ACYL COENZYME A THIOESTER HYDROLASE"/>
    <property type="match status" value="1"/>
</dbReference>
<protein>
    <submittedName>
        <fullName evidence="6">Acyl-CoA thioesterase</fullName>
    </submittedName>
</protein>
<dbReference type="InterPro" id="IPR040170">
    <property type="entry name" value="Cytosol_ACT"/>
</dbReference>
<evidence type="ECO:0000313" key="6">
    <source>
        <dbReference type="EMBL" id="GAA0522573.1"/>
    </source>
</evidence>
<evidence type="ECO:0000256" key="4">
    <source>
        <dbReference type="SAM" id="MobiDB-lite"/>
    </source>
</evidence>
<dbReference type="Gene3D" id="3.10.129.10">
    <property type="entry name" value="Hotdog Thioesterase"/>
    <property type="match status" value="1"/>
</dbReference>
<proteinExistence type="inferred from homology"/>
<gene>
    <name evidence="6" type="ORF">GCM10008937_32640</name>
</gene>
<dbReference type="PROSITE" id="PS51770">
    <property type="entry name" value="HOTDOG_ACOT"/>
    <property type="match status" value="1"/>
</dbReference>
<evidence type="ECO:0000256" key="1">
    <source>
        <dbReference type="ARBA" id="ARBA00010458"/>
    </source>
</evidence>
<keyword evidence="2 3" id="KW-0378">Hydrolase</keyword>
<evidence type="ECO:0000313" key="7">
    <source>
        <dbReference type="Proteomes" id="UP001500191"/>
    </source>
</evidence>
<name>A0ABN1CPE8_9DEIO</name>
<comment type="similarity">
    <text evidence="1">Belongs to the acyl coenzyme A hydrolase family.</text>
</comment>
<dbReference type="InterPro" id="IPR033120">
    <property type="entry name" value="HOTDOG_ACOT"/>
</dbReference>
<evidence type="ECO:0000259" key="5">
    <source>
        <dbReference type="PROSITE" id="PS51770"/>
    </source>
</evidence>
<feature type="domain" description="HotDog ACOT-type" evidence="5">
    <location>
        <begin position="12"/>
        <end position="124"/>
    </location>
</feature>
<dbReference type="CDD" id="cd03442">
    <property type="entry name" value="BFIT_BACH"/>
    <property type="match status" value="1"/>
</dbReference>
<dbReference type="Pfam" id="PF03061">
    <property type="entry name" value="4HBT"/>
    <property type="match status" value="1"/>
</dbReference>
<reference evidence="6 7" key="1">
    <citation type="journal article" date="2019" name="Int. J. Syst. Evol. Microbiol.">
        <title>The Global Catalogue of Microorganisms (GCM) 10K type strain sequencing project: providing services to taxonomists for standard genome sequencing and annotation.</title>
        <authorList>
            <consortium name="The Broad Institute Genomics Platform"/>
            <consortium name="The Broad Institute Genome Sequencing Center for Infectious Disease"/>
            <person name="Wu L."/>
            <person name="Ma J."/>
        </authorList>
    </citation>
    <scope>NUCLEOTIDE SEQUENCE [LARGE SCALE GENOMIC DNA]</scope>
    <source>
        <strain evidence="6 7">JCM 14368</strain>
    </source>
</reference>
<feature type="compositionally biased region" description="Basic and acidic residues" evidence="4">
    <location>
        <begin position="135"/>
        <end position="150"/>
    </location>
</feature>
<sequence>MTDPAPTRNPAPRSRARMLELVFPKDTNYHGTAFGGWVLSLMDKAASIAAVRHAGGNVVTARMDGVDFHVPIRVGDAVALDAQVVKVGRTSMTIRVDVYREDMPTGEQELATTGYFVFVALDDHNRPRPVPPLADGHDSRSAQPDPEARP</sequence>